<dbReference type="EMBL" id="KN880499">
    <property type="protein sequence ID" value="KIY68588.1"/>
    <property type="molecule type" value="Genomic_DNA"/>
</dbReference>
<evidence type="ECO:0000313" key="1">
    <source>
        <dbReference type="EMBL" id="KIY68588.1"/>
    </source>
</evidence>
<evidence type="ECO:0000313" key="2">
    <source>
        <dbReference type="Proteomes" id="UP000054007"/>
    </source>
</evidence>
<organism evidence="1 2">
    <name type="scientific">Cylindrobasidium torrendii FP15055 ss-10</name>
    <dbReference type="NCBI Taxonomy" id="1314674"/>
    <lineage>
        <taxon>Eukaryota</taxon>
        <taxon>Fungi</taxon>
        <taxon>Dikarya</taxon>
        <taxon>Basidiomycota</taxon>
        <taxon>Agaricomycotina</taxon>
        <taxon>Agaricomycetes</taxon>
        <taxon>Agaricomycetidae</taxon>
        <taxon>Agaricales</taxon>
        <taxon>Marasmiineae</taxon>
        <taxon>Physalacriaceae</taxon>
        <taxon>Cylindrobasidium</taxon>
    </lineage>
</organism>
<name>A0A0D7BDJ5_9AGAR</name>
<accession>A0A0D7BDJ5</accession>
<gene>
    <name evidence="1" type="ORF">CYLTODRAFT_443218</name>
</gene>
<protein>
    <submittedName>
        <fullName evidence="1">Uncharacterized protein</fullName>
    </submittedName>
</protein>
<proteinExistence type="predicted"/>
<keyword evidence="2" id="KW-1185">Reference proteome</keyword>
<dbReference type="Proteomes" id="UP000054007">
    <property type="component" value="Unassembled WGS sequence"/>
</dbReference>
<dbReference type="AlphaFoldDB" id="A0A0D7BDJ5"/>
<sequence>MASAEILPKACHPGNKFKSCLNGVSDDSSTSTLASEMPNELIDLVVDNLVNDDGHLSCPLAGHLGPIDRCPEDYNTPTTRLRNLSLVSPTWRKKMVPFIYSCVVFKFNPLDEAGCAQQLDIVAHNHGYKKFVKTVIFHDFGHHNLSDKLAYLFDTIVVQAPSTLSSLVFIDCAITISTTRHFEDISQVRKVALINCAITTEGLRRLSGRLQAGGELVLDDIFILPAQYVGPMLAGSMLQPVTLVMRNLSAIVTRANSFESFLGSWRVDSLKVQLCQPDCLASEVAGAMASTIRSFTYECHDSFTPPFCLDDLTQVRELCLALPSSALGGLFDWILSVENSCVADITINFASFEGTHETDFAVWTGIVRALQPACFPKLTSVRLRWCVDPTIEAWAKSRIPALSTSLERDVADCVVDVFTDNSRSFCPRRWLY</sequence>
<reference evidence="1 2" key="1">
    <citation type="journal article" date="2015" name="Fungal Genet. Biol.">
        <title>Evolution of novel wood decay mechanisms in Agaricales revealed by the genome sequences of Fistulina hepatica and Cylindrobasidium torrendii.</title>
        <authorList>
            <person name="Floudas D."/>
            <person name="Held B.W."/>
            <person name="Riley R."/>
            <person name="Nagy L.G."/>
            <person name="Koehler G."/>
            <person name="Ransdell A.S."/>
            <person name="Younus H."/>
            <person name="Chow J."/>
            <person name="Chiniquy J."/>
            <person name="Lipzen A."/>
            <person name="Tritt A."/>
            <person name="Sun H."/>
            <person name="Haridas S."/>
            <person name="LaButti K."/>
            <person name="Ohm R.A."/>
            <person name="Kues U."/>
            <person name="Blanchette R.A."/>
            <person name="Grigoriev I.V."/>
            <person name="Minto R.E."/>
            <person name="Hibbett D.S."/>
        </authorList>
    </citation>
    <scope>NUCLEOTIDE SEQUENCE [LARGE SCALE GENOMIC DNA]</scope>
    <source>
        <strain evidence="1 2">FP15055 ss-10</strain>
    </source>
</reference>